<evidence type="ECO:0000313" key="3">
    <source>
        <dbReference type="EMBL" id="NBL63589.1"/>
    </source>
</evidence>
<gene>
    <name evidence="3" type="ORF">GV828_00055</name>
</gene>
<evidence type="ECO:0008006" key="5">
    <source>
        <dbReference type="Google" id="ProtNLM"/>
    </source>
</evidence>
<evidence type="ECO:0000256" key="1">
    <source>
        <dbReference type="SAM" id="MobiDB-lite"/>
    </source>
</evidence>
<feature type="compositionally biased region" description="Polar residues" evidence="1">
    <location>
        <begin position="69"/>
        <end position="78"/>
    </location>
</feature>
<feature type="region of interest" description="Disordered" evidence="1">
    <location>
        <begin position="64"/>
        <end position="88"/>
    </location>
</feature>
<dbReference type="Proteomes" id="UP000798602">
    <property type="component" value="Unassembled WGS sequence"/>
</dbReference>
<keyword evidence="2" id="KW-0732">Signal</keyword>
<evidence type="ECO:0000313" key="4">
    <source>
        <dbReference type="Proteomes" id="UP000798602"/>
    </source>
</evidence>
<name>A0ABW9Z6X5_9FLAO</name>
<sequence length="88" mass="9565">MKNMLKTSAFLLLCLLLMAAVSCHGNKNDGTNPENVMDATKVDLDAQPENPDPNDTVSRIVNDAERKNLNSMTDSTTTDAEEASLPKK</sequence>
<keyword evidence="4" id="KW-1185">Reference proteome</keyword>
<accession>A0ABW9Z6X5</accession>
<proteinExistence type="predicted"/>
<dbReference type="RefSeq" id="WP_166535428.1">
    <property type="nucleotide sequence ID" value="NZ_JAABLM010000001.1"/>
</dbReference>
<dbReference type="EMBL" id="JAABLM010000001">
    <property type="protein sequence ID" value="NBL63589.1"/>
    <property type="molecule type" value="Genomic_DNA"/>
</dbReference>
<feature type="chain" id="PRO_5045656915" description="Secreted protein" evidence="2">
    <location>
        <begin position="20"/>
        <end position="88"/>
    </location>
</feature>
<organism evidence="3 4">
    <name type="scientific">Flavobacterium ichthyis</name>
    <dbReference type="NCBI Taxonomy" id="2698827"/>
    <lineage>
        <taxon>Bacteria</taxon>
        <taxon>Pseudomonadati</taxon>
        <taxon>Bacteroidota</taxon>
        <taxon>Flavobacteriia</taxon>
        <taxon>Flavobacteriales</taxon>
        <taxon>Flavobacteriaceae</taxon>
        <taxon>Flavobacterium</taxon>
    </lineage>
</organism>
<dbReference type="PROSITE" id="PS51257">
    <property type="entry name" value="PROKAR_LIPOPROTEIN"/>
    <property type="match status" value="1"/>
</dbReference>
<comment type="caution">
    <text evidence="3">The sequence shown here is derived from an EMBL/GenBank/DDBJ whole genome shotgun (WGS) entry which is preliminary data.</text>
</comment>
<evidence type="ECO:0000256" key="2">
    <source>
        <dbReference type="SAM" id="SignalP"/>
    </source>
</evidence>
<reference evidence="4" key="1">
    <citation type="submission" date="2020-01" db="EMBL/GenBank/DDBJ databases">
        <title>Sphingomonas sp. strain CSW-10.</title>
        <authorList>
            <person name="Chen W.-M."/>
        </authorList>
    </citation>
    <scope>NUCLEOTIDE SEQUENCE [LARGE SCALE GENOMIC DNA]</scope>
    <source>
        <strain evidence="4">NST-5</strain>
    </source>
</reference>
<feature type="signal peptide" evidence="2">
    <location>
        <begin position="1"/>
        <end position="19"/>
    </location>
</feature>
<protein>
    <recommendedName>
        <fullName evidence="5">Secreted protein</fullName>
    </recommendedName>
</protein>